<evidence type="ECO:0000256" key="8">
    <source>
        <dbReference type="ARBA" id="ARBA00023136"/>
    </source>
</evidence>
<dbReference type="InterPro" id="IPR017871">
    <property type="entry name" value="ABC_transporter-like_CS"/>
</dbReference>
<gene>
    <name evidence="10" type="ORF">CLV41_110106</name>
</gene>
<dbReference type="PANTHER" id="PTHR43166">
    <property type="entry name" value="AMINO ACID IMPORT ATP-BINDING PROTEIN"/>
    <property type="match status" value="1"/>
</dbReference>
<dbReference type="InterPro" id="IPR003593">
    <property type="entry name" value="AAA+_ATPase"/>
</dbReference>
<evidence type="ECO:0000256" key="4">
    <source>
        <dbReference type="ARBA" id="ARBA00022475"/>
    </source>
</evidence>
<dbReference type="CDD" id="cd03262">
    <property type="entry name" value="ABC_HisP_GlnQ"/>
    <property type="match status" value="1"/>
</dbReference>
<reference evidence="10 11" key="1">
    <citation type="submission" date="2018-01" db="EMBL/GenBank/DDBJ databases">
        <title>Genomic Encyclopedia of Archaeal and Bacterial Type Strains, Phase II (KMG-II): from individual species to whole genera.</title>
        <authorList>
            <person name="Goeker M."/>
        </authorList>
    </citation>
    <scope>NUCLEOTIDE SEQUENCE [LARGE SCALE GENOMIC DNA]</scope>
    <source>
        <strain evidence="10 11">DSM 17023</strain>
    </source>
</reference>
<keyword evidence="5" id="KW-0547">Nucleotide-binding</keyword>
<dbReference type="GO" id="GO:0005886">
    <property type="term" value="C:plasma membrane"/>
    <property type="evidence" value="ECO:0007669"/>
    <property type="project" value="UniProtKB-SubCell"/>
</dbReference>
<dbReference type="RefSeq" id="WP_103224260.1">
    <property type="nucleotide sequence ID" value="NZ_PPCN01000010.1"/>
</dbReference>
<accession>A0A2S3UN14</accession>
<comment type="similarity">
    <text evidence="2">Belongs to the ABC transporter superfamily.</text>
</comment>
<dbReference type="EMBL" id="PPCN01000010">
    <property type="protein sequence ID" value="POF29102.1"/>
    <property type="molecule type" value="Genomic_DNA"/>
</dbReference>
<keyword evidence="4" id="KW-1003">Cell membrane</keyword>
<comment type="caution">
    <text evidence="10">The sequence shown here is derived from an EMBL/GenBank/DDBJ whole genome shotgun (WGS) entry which is preliminary data.</text>
</comment>
<protein>
    <submittedName>
        <fullName evidence="10">Polar amino acid transport system ATP-binding protein</fullName>
    </submittedName>
</protein>
<dbReference type="InterPro" id="IPR003439">
    <property type="entry name" value="ABC_transporter-like_ATP-bd"/>
</dbReference>
<dbReference type="SMART" id="SM00382">
    <property type="entry name" value="AAA"/>
    <property type="match status" value="1"/>
</dbReference>
<evidence type="ECO:0000313" key="11">
    <source>
        <dbReference type="Proteomes" id="UP000236959"/>
    </source>
</evidence>
<dbReference type="GO" id="GO:0015424">
    <property type="term" value="F:ABC-type amino acid transporter activity"/>
    <property type="evidence" value="ECO:0007669"/>
    <property type="project" value="InterPro"/>
</dbReference>
<dbReference type="GO" id="GO:0005524">
    <property type="term" value="F:ATP binding"/>
    <property type="evidence" value="ECO:0007669"/>
    <property type="project" value="UniProtKB-KW"/>
</dbReference>
<dbReference type="PROSITE" id="PS50893">
    <property type="entry name" value="ABC_TRANSPORTER_2"/>
    <property type="match status" value="1"/>
</dbReference>
<dbReference type="PROSITE" id="PS00211">
    <property type="entry name" value="ABC_TRANSPORTER_1"/>
    <property type="match status" value="1"/>
</dbReference>
<dbReference type="OrthoDB" id="9802264at2"/>
<sequence length="259" mass="28289">MHGGKASTPAVQLRGIHKFYGEVHALCGVDLNIGRGEVCVAIGPSGSGKSTLLRCINQLEVISAGRVFLNGELQGYSERDAKLHPLHPKQIARQRRLTGMVFQRFNLFPHMTALQNVIEGPVQVKRERKATARERGTAILERVGLHGLGDRYPNQLSGGQQQRVAIARALAMEPEVMLFDEPTSALDPELVGEVLDVIKDLAKSGMTMMLVTHEIGFAREVADHLIFMDKGAVVESGLPQGVLSNPEEARTRAFLSKVL</sequence>
<keyword evidence="7" id="KW-0029">Amino-acid transport</keyword>
<proteinExistence type="inferred from homology"/>
<comment type="subcellular location">
    <subcellularLocation>
        <location evidence="1">Cell membrane</location>
        <topology evidence="1">Peripheral membrane protein</topology>
    </subcellularLocation>
</comment>
<dbReference type="InterPro" id="IPR030679">
    <property type="entry name" value="ABC_ATPase_HisP-typ"/>
</dbReference>
<dbReference type="InterPro" id="IPR050086">
    <property type="entry name" value="MetN_ABC_transporter-like"/>
</dbReference>
<name>A0A2S3UN14_9HYPH</name>
<dbReference type="SUPFAM" id="SSF52540">
    <property type="entry name" value="P-loop containing nucleoside triphosphate hydrolases"/>
    <property type="match status" value="1"/>
</dbReference>
<dbReference type="GO" id="GO:0016887">
    <property type="term" value="F:ATP hydrolysis activity"/>
    <property type="evidence" value="ECO:0007669"/>
    <property type="project" value="InterPro"/>
</dbReference>
<dbReference type="PANTHER" id="PTHR43166:SF9">
    <property type="entry name" value="GLUTAMATE_ASPARTATE IMPORT ATP-BINDING PROTEIN GLTL"/>
    <property type="match status" value="1"/>
</dbReference>
<keyword evidence="3" id="KW-0813">Transport</keyword>
<dbReference type="PIRSF" id="PIRSF039085">
    <property type="entry name" value="ABC_ATPase_HisP"/>
    <property type="match status" value="1"/>
</dbReference>
<organism evidence="10 11">
    <name type="scientific">Roseibium marinum</name>
    <dbReference type="NCBI Taxonomy" id="281252"/>
    <lineage>
        <taxon>Bacteria</taxon>
        <taxon>Pseudomonadati</taxon>
        <taxon>Pseudomonadota</taxon>
        <taxon>Alphaproteobacteria</taxon>
        <taxon>Hyphomicrobiales</taxon>
        <taxon>Stappiaceae</taxon>
        <taxon>Roseibium</taxon>
    </lineage>
</organism>
<evidence type="ECO:0000256" key="5">
    <source>
        <dbReference type="ARBA" id="ARBA00022741"/>
    </source>
</evidence>
<evidence type="ECO:0000259" key="9">
    <source>
        <dbReference type="PROSITE" id="PS50893"/>
    </source>
</evidence>
<evidence type="ECO:0000256" key="7">
    <source>
        <dbReference type="ARBA" id="ARBA00022970"/>
    </source>
</evidence>
<dbReference type="AlphaFoldDB" id="A0A2S3UN14"/>
<dbReference type="Pfam" id="PF00005">
    <property type="entry name" value="ABC_tran"/>
    <property type="match status" value="1"/>
</dbReference>
<keyword evidence="6 10" id="KW-0067">ATP-binding</keyword>
<evidence type="ECO:0000256" key="2">
    <source>
        <dbReference type="ARBA" id="ARBA00005417"/>
    </source>
</evidence>
<evidence type="ECO:0000256" key="3">
    <source>
        <dbReference type="ARBA" id="ARBA00022448"/>
    </source>
</evidence>
<dbReference type="InterPro" id="IPR027417">
    <property type="entry name" value="P-loop_NTPase"/>
</dbReference>
<evidence type="ECO:0000256" key="1">
    <source>
        <dbReference type="ARBA" id="ARBA00004202"/>
    </source>
</evidence>
<evidence type="ECO:0000256" key="6">
    <source>
        <dbReference type="ARBA" id="ARBA00022840"/>
    </source>
</evidence>
<dbReference type="FunFam" id="3.40.50.300:FF:000020">
    <property type="entry name" value="Amino acid ABC transporter ATP-binding component"/>
    <property type="match status" value="1"/>
</dbReference>
<dbReference type="Gene3D" id="3.40.50.300">
    <property type="entry name" value="P-loop containing nucleotide triphosphate hydrolases"/>
    <property type="match status" value="1"/>
</dbReference>
<keyword evidence="11" id="KW-1185">Reference proteome</keyword>
<keyword evidence="8" id="KW-0472">Membrane</keyword>
<feature type="domain" description="ABC transporter" evidence="9">
    <location>
        <begin position="11"/>
        <end position="255"/>
    </location>
</feature>
<evidence type="ECO:0000313" key="10">
    <source>
        <dbReference type="EMBL" id="POF29102.1"/>
    </source>
</evidence>
<dbReference type="Proteomes" id="UP000236959">
    <property type="component" value="Unassembled WGS sequence"/>
</dbReference>